<dbReference type="eggNOG" id="ENOG502SYK9">
    <property type="taxonomic scope" value="Eukaryota"/>
</dbReference>
<keyword evidence="3" id="KW-1185">Reference proteome</keyword>
<name>K0SI40_THAOC</name>
<evidence type="ECO:0000313" key="3">
    <source>
        <dbReference type="Proteomes" id="UP000266841"/>
    </source>
</evidence>
<dbReference type="OrthoDB" id="46377at2759"/>
<evidence type="ECO:0000313" key="2">
    <source>
        <dbReference type="EMBL" id="EJK64629.1"/>
    </source>
</evidence>
<accession>K0SI40</accession>
<feature type="compositionally biased region" description="Polar residues" evidence="1">
    <location>
        <begin position="331"/>
        <end position="343"/>
    </location>
</feature>
<gene>
    <name evidence="2" type="ORF">THAOC_14619</name>
</gene>
<proteinExistence type="predicted"/>
<comment type="caution">
    <text evidence="2">The sequence shown here is derived from an EMBL/GenBank/DDBJ whole genome shotgun (WGS) entry which is preliminary data.</text>
</comment>
<dbReference type="AlphaFoldDB" id="K0SI40"/>
<reference evidence="2 3" key="1">
    <citation type="journal article" date="2012" name="Genome Biol.">
        <title>Genome and low-iron response of an oceanic diatom adapted to chronic iron limitation.</title>
        <authorList>
            <person name="Lommer M."/>
            <person name="Specht M."/>
            <person name="Roy A.S."/>
            <person name="Kraemer L."/>
            <person name="Andreson R."/>
            <person name="Gutowska M.A."/>
            <person name="Wolf J."/>
            <person name="Bergner S.V."/>
            <person name="Schilhabel M.B."/>
            <person name="Klostermeier U.C."/>
            <person name="Beiko R.G."/>
            <person name="Rosenstiel P."/>
            <person name="Hippler M."/>
            <person name="Laroche J."/>
        </authorList>
    </citation>
    <scope>NUCLEOTIDE SEQUENCE [LARGE SCALE GENOMIC DNA]</scope>
    <source>
        <strain evidence="2 3">CCMP1005</strain>
    </source>
</reference>
<dbReference type="OMA" id="CERQVER"/>
<dbReference type="EMBL" id="AGNL01017059">
    <property type="protein sequence ID" value="EJK64629.1"/>
    <property type="molecule type" value="Genomic_DNA"/>
</dbReference>
<organism evidence="2 3">
    <name type="scientific">Thalassiosira oceanica</name>
    <name type="common">Marine diatom</name>
    <dbReference type="NCBI Taxonomy" id="159749"/>
    <lineage>
        <taxon>Eukaryota</taxon>
        <taxon>Sar</taxon>
        <taxon>Stramenopiles</taxon>
        <taxon>Ochrophyta</taxon>
        <taxon>Bacillariophyta</taxon>
        <taxon>Coscinodiscophyceae</taxon>
        <taxon>Thalassiosirophycidae</taxon>
        <taxon>Thalassiosirales</taxon>
        <taxon>Thalassiosiraceae</taxon>
        <taxon>Thalassiosira</taxon>
    </lineage>
</organism>
<feature type="region of interest" description="Disordered" evidence="1">
    <location>
        <begin position="324"/>
        <end position="362"/>
    </location>
</feature>
<sequence length="534" mass="56825">MKGITAHNPGHALSGLSVSASASNKSYLAYDAVNSNGHGVLSPLSSACASTTVTPVTPMTPLTTPVRTPLQILLGGSRGRSAGYPHLARARDDHDEQLLTLQLLANFINTAESTLNDITERESSGQEVLGPGIVRLCRDLADDIELMAKQLHKEHLQASHVFEQIKDIEVGNNRDAEEKSSKEIIDDTYNKVLAMSKSESISSLQSHEEFMTTLSTTHSLLIDMAAALRAITHREAQELGEVALEVARMFVYSLNMVHKNLIQMTLANDHAPKEPSGNDDADPIPNSACAVPIKARGGKQHRVTFSSSMSSKSLGPVVEILGEEEKKEEASTPTNTVFTSSKLSPIPASPDHTQRSISPMKSPGRVRVLWPPVLPMLSEAGKYCMNGATQNPIPATAVSLTFGPVAIITAGIAGPPILIADWAVQTSYNALSEHTPIIGHVERGAANALQVAKLGILCSKLVVKQGIQVCERQVERRGGVGRICADVVDGAIDMVSHPIKTSCKAFDGLLWGVGALSNVVGFVADSVGGSELVE</sequence>
<dbReference type="Proteomes" id="UP000266841">
    <property type="component" value="Unassembled WGS sequence"/>
</dbReference>
<evidence type="ECO:0000256" key="1">
    <source>
        <dbReference type="SAM" id="MobiDB-lite"/>
    </source>
</evidence>
<protein>
    <submittedName>
        <fullName evidence="2">Uncharacterized protein</fullName>
    </submittedName>
</protein>